<feature type="compositionally biased region" description="Pro residues" evidence="1">
    <location>
        <begin position="29"/>
        <end position="38"/>
    </location>
</feature>
<keyword evidence="3" id="KW-1185">Reference proteome</keyword>
<evidence type="ECO:0000313" key="3">
    <source>
        <dbReference type="Proteomes" id="UP000092993"/>
    </source>
</evidence>
<organism evidence="2 3">
    <name type="scientific">Grifola frondosa</name>
    <name type="common">Maitake</name>
    <name type="synonym">Polyporus frondosus</name>
    <dbReference type="NCBI Taxonomy" id="5627"/>
    <lineage>
        <taxon>Eukaryota</taxon>
        <taxon>Fungi</taxon>
        <taxon>Dikarya</taxon>
        <taxon>Basidiomycota</taxon>
        <taxon>Agaricomycotina</taxon>
        <taxon>Agaricomycetes</taxon>
        <taxon>Polyporales</taxon>
        <taxon>Grifolaceae</taxon>
        <taxon>Grifola</taxon>
    </lineage>
</organism>
<dbReference type="EMBL" id="LUGG01000004">
    <property type="protein sequence ID" value="OBZ75633.1"/>
    <property type="molecule type" value="Genomic_DNA"/>
</dbReference>
<accession>A0A1C7MFH3</accession>
<dbReference type="AlphaFoldDB" id="A0A1C7MFH3"/>
<proteinExistence type="predicted"/>
<protein>
    <submittedName>
        <fullName evidence="2">Uncharacterized protein</fullName>
    </submittedName>
</protein>
<dbReference type="Proteomes" id="UP000092993">
    <property type="component" value="Unassembled WGS sequence"/>
</dbReference>
<sequence length="72" mass="7739">MQFGPQHDAVPTPPNTTVPHVGAQHVATPTPPMSLPLPTGPSTLNLAWSVPQIDGTRRNSAFIDMTRRTVDI</sequence>
<evidence type="ECO:0000256" key="1">
    <source>
        <dbReference type="SAM" id="MobiDB-lite"/>
    </source>
</evidence>
<gene>
    <name evidence="2" type="ORF">A0H81_04827</name>
</gene>
<reference evidence="2 3" key="1">
    <citation type="submission" date="2016-03" db="EMBL/GenBank/DDBJ databases">
        <title>Whole genome sequencing of Grifola frondosa 9006-11.</title>
        <authorList>
            <person name="Min B."/>
            <person name="Park H."/>
            <person name="Kim J.-G."/>
            <person name="Cho H."/>
            <person name="Oh Y.-L."/>
            <person name="Kong W.-S."/>
            <person name="Choi I.-G."/>
        </authorList>
    </citation>
    <scope>NUCLEOTIDE SEQUENCE [LARGE SCALE GENOMIC DNA]</scope>
    <source>
        <strain evidence="2 3">9006-11</strain>
    </source>
</reference>
<evidence type="ECO:0000313" key="2">
    <source>
        <dbReference type="EMBL" id="OBZ75633.1"/>
    </source>
</evidence>
<comment type="caution">
    <text evidence="2">The sequence shown here is derived from an EMBL/GenBank/DDBJ whole genome shotgun (WGS) entry which is preliminary data.</text>
</comment>
<feature type="region of interest" description="Disordered" evidence="1">
    <location>
        <begin position="1"/>
        <end position="38"/>
    </location>
</feature>
<name>A0A1C7MFH3_GRIFR</name>